<dbReference type="PANTHER" id="PTHR11614">
    <property type="entry name" value="PHOSPHOLIPASE-RELATED"/>
    <property type="match status" value="1"/>
</dbReference>
<evidence type="ECO:0000313" key="3">
    <source>
        <dbReference type="Proteomes" id="UP000188184"/>
    </source>
</evidence>
<dbReference type="InterPro" id="IPR051044">
    <property type="entry name" value="MAG_DAG_Lipase"/>
</dbReference>
<gene>
    <name evidence="2" type="ORF">B0X71_03720</name>
</gene>
<dbReference type="AlphaFoldDB" id="A0A1Q2KW10"/>
<dbReference type="OrthoDB" id="9806902at2"/>
<proteinExistence type="predicted"/>
<dbReference type="Proteomes" id="UP000188184">
    <property type="component" value="Chromosome"/>
</dbReference>
<dbReference type="Pfam" id="PF12146">
    <property type="entry name" value="Hydrolase_4"/>
    <property type="match status" value="1"/>
</dbReference>
<organism evidence="2 3">
    <name type="scientific">Planococcus lenghuensis</name>
    <dbReference type="NCBI Taxonomy" id="2213202"/>
    <lineage>
        <taxon>Bacteria</taxon>
        <taxon>Bacillati</taxon>
        <taxon>Bacillota</taxon>
        <taxon>Bacilli</taxon>
        <taxon>Bacillales</taxon>
        <taxon>Caryophanaceae</taxon>
        <taxon>Planococcus</taxon>
    </lineage>
</organism>
<evidence type="ECO:0000259" key="1">
    <source>
        <dbReference type="Pfam" id="PF12146"/>
    </source>
</evidence>
<dbReference type="InterPro" id="IPR022742">
    <property type="entry name" value="Hydrolase_4"/>
</dbReference>
<dbReference type="InterPro" id="IPR000073">
    <property type="entry name" value="AB_hydrolase_1"/>
</dbReference>
<dbReference type="RefSeq" id="WP_077588183.1">
    <property type="nucleotide sequence ID" value="NZ_CP019640.1"/>
</dbReference>
<evidence type="ECO:0000313" key="2">
    <source>
        <dbReference type="EMBL" id="AQQ52304.1"/>
    </source>
</evidence>
<reference evidence="2 3" key="1">
    <citation type="submission" date="2017-02" db="EMBL/GenBank/DDBJ databases">
        <title>The complete genomic sequence of a novel cold adapted crude oil-degrading bacterium Planococcus qaidamina Y42.</title>
        <authorList>
            <person name="Yang R."/>
        </authorList>
    </citation>
    <scope>NUCLEOTIDE SEQUENCE [LARGE SCALE GENOMIC DNA]</scope>
    <source>
        <strain evidence="2 3">Y42</strain>
    </source>
</reference>
<accession>A0A1Q2KW10</accession>
<dbReference type="InterPro" id="IPR029058">
    <property type="entry name" value="AB_hydrolase_fold"/>
</dbReference>
<feature type="domain" description="Serine aminopeptidase S33" evidence="1">
    <location>
        <begin position="24"/>
        <end position="251"/>
    </location>
</feature>
<dbReference type="PRINTS" id="PR00111">
    <property type="entry name" value="ABHYDROLASE"/>
</dbReference>
<dbReference type="KEGG" id="pmar:B0X71_03720"/>
<dbReference type="SUPFAM" id="SSF53474">
    <property type="entry name" value="alpha/beta-Hydrolases"/>
    <property type="match status" value="1"/>
</dbReference>
<sequence length="267" mass="29505">MGTERMVPSFDGTKLFSQKDEAENARGVVVISHGLAEHLGRYDAITVSLLENGYSVYRYEQRGHARSEGKRTFFNDYNEMPDDLKTVVDLAKKENPDLPVYVIGHSMGGFTVALYATKYPGAVNGIVLSGALTRYNNGLFGPLPLDMDSDVYVDNELGEGVCSDPAVVEAYVNDPMVEKKISIGLINVFPEGIQYLKDHAAELTDPVLVLHGADDGLVAEKDSRDLYGDIGSKDKTLTIYGGLMHEIFNEPSKYEVYDDVISWLKKH</sequence>
<protein>
    <submittedName>
        <fullName evidence="2">Lysophospholipase</fullName>
    </submittedName>
</protein>
<name>A0A1Q2KW10_9BACL</name>
<keyword evidence="3" id="KW-1185">Reference proteome</keyword>
<dbReference type="EMBL" id="CP019640">
    <property type="protein sequence ID" value="AQQ52304.1"/>
    <property type="molecule type" value="Genomic_DNA"/>
</dbReference>
<dbReference type="Gene3D" id="3.40.50.1820">
    <property type="entry name" value="alpha/beta hydrolase"/>
    <property type="match status" value="1"/>
</dbReference>